<sequence length="426" mass="47531">MPRAKSEKRSRLTNAAKKPYEEHDLPEFKMQTRRRITYFDRVIVGFFAMRSLPEESEISLDDLMQIINEQAESNGEILGKRMGDYIEAALYRLSRDRFITDLPEDENNNINFMINPDFRDLLSMINEQISASDQFTSSSAFTLQQYGAVCAYFHDFLTDKRFLLDKTLTKPELNHSARRLTAMIDARTRARRMHTSPSRAPMADGESRRADCAPDDGLSDEMDIDTAPRASGSSSAFQTPLRKSSTLNQIGAYPSPLSLPRRGNSGEPCSESPLTPLRSHFNGGMTASGSSDEAIDYMDTATETGSISVPDTGVPLSVSLPLSELSEGNWTNDHISSAIASFSIANQEWVRGAISLFKNQNLKARSSAVRQLWKLSIRHVQAENALNKATASGKLSARTLRGVVRVLHQQISEVYRTIGQFAHRKP</sequence>
<evidence type="ECO:0000313" key="2">
    <source>
        <dbReference type="EMBL" id="KJA28028.1"/>
    </source>
</evidence>
<dbReference type="AlphaFoldDB" id="A0A0D2MVM0"/>
<dbReference type="OrthoDB" id="3066564at2759"/>
<reference evidence="3" key="1">
    <citation type="submission" date="2014-04" db="EMBL/GenBank/DDBJ databases">
        <title>Evolutionary Origins and Diversification of the Mycorrhizal Mutualists.</title>
        <authorList>
            <consortium name="DOE Joint Genome Institute"/>
            <consortium name="Mycorrhizal Genomics Consortium"/>
            <person name="Kohler A."/>
            <person name="Kuo A."/>
            <person name="Nagy L.G."/>
            <person name="Floudas D."/>
            <person name="Copeland A."/>
            <person name="Barry K.W."/>
            <person name="Cichocki N."/>
            <person name="Veneault-Fourrey C."/>
            <person name="LaButti K."/>
            <person name="Lindquist E.A."/>
            <person name="Lipzen A."/>
            <person name="Lundell T."/>
            <person name="Morin E."/>
            <person name="Murat C."/>
            <person name="Riley R."/>
            <person name="Ohm R."/>
            <person name="Sun H."/>
            <person name="Tunlid A."/>
            <person name="Henrissat B."/>
            <person name="Grigoriev I.V."/>
            <person name="Hibbett D.S."/>
            <person name="Martin F."/>
        </authorList>
    </citation>
    <scope>NUCLEOTIDE SEQUENCE [LARGE SCALE GENOMIC DNA]</scope>
    <source>
        <strain evidence="3">FD-334 SS-4</strain>
    </source>
</reference>
<protein>
    <submittedName>
        <fullName evidence="2">Uncharacterized protein</fullName>
    </submittedName>
</protein>
<feature type="compositionally biased region" description="Polar residues" evidence="1">
    <location>
        <begin position="231"/>
        <end position="249"/>
    </location>
</feature>
<evidence type="ECO:0000256" key="1">
    <source>
        <dbReference type="SAM" id="MobiDB-lite"/>
    </source>
</evidence>
<evidence type="ECO:0000313" key="3">
    <source>
        <dbReference type="Proteomes" id="UP000054270"/>
    </source>
</evidence>
<feature type="region of interest" description="Disordered" evidence="1">
    <location>
        <begin position="190"/>
        <end position="281"/>
    </location>
</feature>
<dbReference type="EMBL" id="KN817522">
    <property type="protein sequence ID" value="KJA28028.1"/>
    <property type="molecule type" value="Genomic_DNA"/>
</dbReference>
<keyword evidence="3" id="KW-1185">Reference proteome</keyword>
<gene>
    <name evidence="2" type="ORF">HYPSUDRAFT_34308</name>
</gene>
<dbReference type="Proteomes" id="UP000054270">
    <property type="component" value="Unassembled WGS sequence"/>
</dbReference>
<feature type="compositionally biased region" description="Acidic residues" evidence="1">
    <location>
        <begin position="213"/>
        <end position="224"/>
    </location>
</feature>
<name>A0A0D2MVM0_HYPSF</name>
<organism evidence="2 3">
    <name type="scientific">Hypholoma sublateritium (strain FD-334 SS-4)</name>
    <dbReference type="NCBI Taxonomy" id="945553"/>
    <lineage>
        <taxon>Eukaryota</taxon>
        <taxon>Fungi</taxon>
        <taxon>Dikarya</taxon>
        <taxon>Basidiomycota</taxon>
        <taxon>Agaricomycotina</taxon>
        <taxon>Agaricomycetes</taxon>
        <taxon>Agaricomycetidae</taxon>
        <taxon>Agaricales</taxon>
        <taxon>Agaricineae</taxon>
        <taxon>Strophariaceae</taxon>
        <taxon>Hypholoma</taxon>
    </lineage>
</organism>
<proteinExistence type="predicted"/>
<accession>A0A0D2MVM0</accession>